<reference evidence="4" key="1">
    <citation type="journal article" date="2014" name="Int. J. Syst. Evol. Microbiol.">
        <title>Complete genome sequence of Corynebacterium casei LMG S-19264T (=DSM 44701T), isolated from a smear-ripened cheese.</title>
        <authorList>
            <consortium name="US DOE Joint Genome Institute (JGI-PGF)"/>
            <person name="Walter F."/>
            <person name="Albersmeier A."/>
            <person name="Kalinowski J."/>
            <person name="Ruckert C."/>
        </authorList>
    </citation>
    <scope>NUCLEOTIDE SEQUENCE</scope>
    <source>
        <strain evidence="4">CGMCC 4.5737</strain>
    </source>
</reference>
<feature type="region of interest" description="Disordered" evidence="2">
    <location>
        <begin position="191"/>
        <end position="215"/>
    </location>
</feature>
<proteinExistence type="predicted"/>
<dbReference type="CDD" id="cd24158">
    <property type="entry name" value="NUDIX_ADPRase_Rv1700"/>
    <property type="match status" value="1"/>
</dbReference>
<evidence type="ECO:0000256" key="1">
    <source>
        <dbReference type="ARBA" id="ARBA00022801"/>
    </source>
</evidence>
<keyword evidence="1" id="KW-0378">Hydrolase</keyword>
<evidence type="ECO:0000256" key="2">
    <source>
        <dbReference type="SAM" id="MobiDB-lite"/>
    </source>
</evidence>
<dbReference type="GO" id="GO:0005829">
    <property type="term" value="C:cytosol"/>
    <property type="evidence" value="ECO:0007669"/>
    <property type="project" value="TreeGrafter"/>
</dbReference>
<gene>
    <name evidence="4" type="ORF">GCM10012275_57850</name>
</gene>
<keyword evidence="5" id="KW-1185">Reference proteome</keyword>
<dbReference type="PROSITE" id="PS51462">
    <property type="entry name" value="NUDIX"/>
    <property type="match status" value="1"/>
</dbReference>
<dbReference type="Proteomes" id="UP000637578">
    <property type="component" value="Unassembled WGS sequence"/>
</dbReference>
<evidence type="ECO:0000259" key="3">
    <source>
        <dbReference type="PROSITE" id="PS51462"/>
    </source>
</evidence>
<dbReference type="Pfam" id="PF00293">
    <property type="entry name" value="NUDIX"/>
    <property type="match status" value="1"/>
</dbReference>
<sequence>MNSQSEAGRHEFQVAATRDAYIGRVVTLRVDDVVMPGGATGVREVVEHPGAVAIVALDEADRVAMIHQYRHPVGRRLWELPAGLLDMPGESPLPAAQRELAEETGLAAREWSVLVDVTPTPGFSDESIRVYLATGLSEVDREVHHGSEEADLVLERIDLSEAVRRALAGEIVNASAVAGLLAAQAVRSGAADARPVDAPWPDRPTRWAARQSGKK</sequence>
<dbReference type="AlphaFoldDB" id="A0A8J3CK01"/>
<protein>
    <submittedName>
        <fullName evidence="4">ADP-ribose pyrophosphatase</fullName>
    </submittedName>
</protein>
<name>A0A8J3CK01_9PSEU</name>
<dbReference type="Gene3D" id="3.90.79.10">
    <property type="entry name" value="Nucleoside Triphosphate Pyrophosphohydrolase"/>
    <property type="match status" value="1"/>
</dbReference>
<dbReference type="GO" id="GO:0016787">
    <property type="term" value="F:hydrolase activity"/>
    <property type="evidence" value="ECO:0007669"/>
    <property type="project" value="UniProtKB-KW"/>
</dbReference>
<evidence type="ECO:0000313" key="4">
    <source>
        <dbReference type="EMBL" id="GGM79640.1"/>
    </source>
</evidence>
<evidence type="ECO:0000313" key="5">
    <source>
        <dbReference type="Proteomes" id="UP000637578"/>
    </source>
</evidence>
<dbReference type="GO" id="GO:0006753">
    <property type="term" value="P:nucleoside phosphate metabolic process"/>
    <property type="evidence" value="ECO:0007669"/>
    <property type="project" value="TreeGrafter"/>
</dbReference>
<accession>A0A8J3CK01</accession>
<comment type="caution">
    <text evidence="4">The sequence shown here is derived from an EMBL/GenBank/DDBJ whole genome shotgun (WGS) entry which is preliminary data.</text>
</comment>
<dbReference type="PANTHER" id="PTHR11839:SF31">
    <property type="entry name" value="ADP-RIBOSE PYROPHOSPHATASE"/>
    <property type="match status" value="1"/>
</dbReference>
<dbReference type="SUPFAM" id="SSF55811">
    <property type="entry name" value="Nudix"/>
    <property type="match status" value="1"/>
</dbReference>
<dbReference type="RefSeq" id="WP_229686831.1">
    <property type="nucleotide sequence ID" value="NZ_BMMK01000045.1"/>
</dbReference>
<dbReference type="InterPro" id="IPR015797">
    <property type="entry name" value="NUDIX_hydrolase-like_dom_sf"/>
</dbReference>
<organism evidence="4 5">
    <name type="scientific">Longimycelium tulufanense</name>
    <dbReference type="NCBI Taxonomy" id="907463"/>
    <lineage>
        <taxon>Bacteria</taxon>
        <taxon>Bacillati</taxon>
        <taxon>Actinomycetota</taxon>
        <taxon>Actinomycetes</taxon>
        <taxon>Pseudonocardiales</taxon>
        <taxon>Pseudonocardiaceae</taxon>
        <taxon>Longimycelium</taxon>
    </lineage>
</organism>
<feature type="domain" description="Nudix hydrolase" evidence="3">
    <location>
        <begin position="47"/>
        <end position="179"/>
    </location>
</feature>
<dbReference type="EMBL" id="BMMK01000045">
    <property type="protein sequence ID" value="GGM79640.1"/>
    <property type="molecule type" value="Genomic_DNA"/>
</dbReference>
<dbReference type="InterPro" id="IPR000086">
    <property type="entry name" value="NUDIX_hydrolase_dom"/>
</dbReference>
<dbReference type="GO" id="GO:0019693">
    <property type="term" value="P:ribose phosphate metabolic process"/>
    <property type="evidence" value="ECO:0007669"/>
    <property type="project" value="TreeGrafter"/>
</dbReference>
<reference evidence="4" key="2">
    <citation type="submission" date="2020-09" db="EMBL/GenBank/DDBJ databases">
        <authorList>
            <person name="Sun Q."/>
            <person name="Zhou Y."/>
        </authorList>
    </citation>
    <scope>NUCLEOTIDE SEQUENCE</scope>
    <source>
        <strain evidence="4">CGMCC 4.5737</strain>
    </source>
</reference>
<dbReference type="PANTHER" id="PTHR11839">
    <property type="entry name" value="UDP/ADP-SUGAR PYROPHOSPHATASE"/>
    <property type="match status" value="1"/>
</dbReference>